<dbReference type="InterPro" id="IPR007657">
    <property type="entry name" value="Glycosyltransferase_61"/>
</dbReference>
<dbReference type="AlphaFoldDB" id="A2F8V8"/>
<accession>A2F8V8</accession>
<reference evidence="5" key="1">
    <citation type="submission" date="2006-10" db="EMBL/GenBank/DDBJ databases">
        <authorList>
            <person name="Amadeo P."/>
            <person name="Zhao Q."/>
            <person name="Wortman J."/>
            <person name="Fraser-Liggett C."/>
            <person name="Carlton J."/>
        </authorList>
    </citation>
    <scope>NUCLEOTIDE SEQUENCE</scope>
    <source>
        <strain evidence="5">G3</strain>
    </source>
</reference>
<dbReference type="GO" id="GO:0016757">
    <property type="term" value="F:glycosyltransferase activity"/>
    <property type="evidence" value="ECO:0000318"/>
    <property type="project" value="GO_Central"/>
</dbReference>
<dbReference type="RefSeq" id="XP_001311570.1">
    <property type="nucleotide sequence ID" value="XM_001311569.1"/>
</dbReference>
<keyword evidence="2" id="KW-0808">Transferase</keyword>
<keyword evidence="6" id="KW-1185">Reference proteome</keyword>
<evidence type="ECO:0000313" key="5">
    <source>
        <dbReference type="EMBL" id="EAX98640.1"/>
    </source>
</evidence>
<keyword evidence="1" id="KW-0328">Glycosyltransferase</keyword>
<evidence type="ECO:0000313" key="6">
    <source>
        <dbReference type="Proteomes" id="UP000001542"/>
    </source>
</evidence>
<evidence type="ECO:0000256" key="2">
    <source>
        <dbReference type="ARBA" id="ARBA00022679"/>
    </source>
</evidence>
<dbReference type="InterPro" id="IPR049625">
    <property type="entry name" value="Glyco_transf_61_cat"/>
</dbReference>
<evidence type="ECO:0000256" key="3">
    <source>
        <dbReference type="ARBA" id="ARBA00023180"/>
    </source>
</evidence>
<protein>
    <recommendedName>
        <fullName evidence="4">Glycosyltransferase 61 catalytic domain-containing protein</fullName>
    </recommendedName>
</protein>
<dbReference type="Proteomes" id="UP000001542">
    <property type="component" value="Unassembled WGS sequence"/>
</dbReference>
<dbReference type="InParanoid" id="A2F8V8"/>
<evidence type="ECO:0000256" key="1">
    <source>
        <dbReference type="ARBA" id="ARBA00022676"/>
    </source>
</evidence>
<gene>
    <name evidence="5" type="ORF">TVAG_403220</name>
</gene>
<dbReference type="VEuPathDB" id="TrichDB:TVAG_403220"/>
<proteinExistence type="predicted"/>
<dbReference type="PANTHER" id="PTHR48437:SF1">
    <property type="entry name" value="INITIATOR BINDING DOMAIN-CONTAINING PROTEIN"/>
    <property type="match status" value="1"/>
</dbReference>
<name>A2F8V8_TRIV3</name>
<reference evidence="5" key="2">
    <citation type="journal article" date="2007" name="Science">
        <title>Draft genome sequence of the sexually transmitted pathogen Trichomonas vaginalis.</title>
        <authorList>
            <person name="Carlton J.M."/>
            <person name="Hirt R.P."/>
            <person name="Silva J.C."/>
            <person name="Delcher A.L."/>
            <person name="Schatz M."/>
            <person name="Zhao Q."/>
            <person name="Wortman J.R."/>
            <person name="Bidwell S.L."/>
            <person name="Alsmark U.C.M."/>
            <person name="Besteiro S."/>
            <person name="Sicheritz-Ponten T."/>
            <person name="Noel C.J."/>
            <person name="Dacks J.B."/>
            <person name="Foster P.G."/>
            <person name="Simillion C."/>
            <person name="Van de Peer Y."/>
            <person name="Miranda-Saavedra D."/>
            <person name="Barton G.J."/>
            <person name="Westrop G.D."/>
            <person name="Mueller S."/>
            <person name="Dessi D."/>
            <person name="Fiori P.L."/>
            <person name="Ren Q."/>
            <person name="Paulsen I."/>
            <person name="Zhang H."/>
            <person name="Bastida-Corcuera F.D."/>
            <person name="Simoes-Barbosa A."/>
            <person name="Brown M.T."/>
            <person name="Hayes R.D."/>
            <person name="Mukherjee M."/>
            <person name="Okumura C.Y."/>
            <person name="Schneider R."/>
            <person name="Smith A.J."/>
            <person name="Vanacova S."/>
            <person name="Villalvazo M."/>
            <person name="Haas B.J."/>
            <person name="Pertea M."/>
            <person name="Feldblyum T.V."/>
            <person name="Utterback T.R."/>
            <person name="Shu C.L."/>
            <person name="Osoegawa K."/>
            <person name="de Jong P.J."/>
            <person name="Hrdy I."/>
            <person name="Horvathova L."/>
            <person name="Zubacova Z."/>
            <person name="Dolezal P."/>
            <person name="Malik S.B."/>
            <person name="Logsdon J.M. Jr."/>
            <person name="Henze K."/>
            <person name="Gupta A."/>
            <person name="Wang C.C."/>
            <person name="Dunne R.L."/>
            <person name="Upcroft J.A."/>
            <person name="Upcroft P."/>
            <person name="White O."/>
            <person name="Salzberg S.L."/>
            <person name="Tang P."/>
            <person name="Chiu C.-H."/>
            <person name="Lee Y.-S."/>
            <person name="Embley T.M."/>
            <person name="Coombs G.H."/>
            <person name="Mottram J.C."/>
            <person name="Tachezy J."/>
            <person name="Fraser-Liggett C.M."/>
            <person name="Johnson P.J."/>
        </authorList>
    </citation>
    <scope>NUCLEOTIDE SEQUENCE [LARGE SCALE GENOMIC DNA]</scope>
    <source>
        <strain evidence="5">G3</strain>
    </source>
</reference>
<dbReference type="KEGG" id="tva:4756440"/>
<dbReference type="VEuPathDB" id="TrichDB:TVAGG3_0689300"/>
<dbReference type="Pfam" id="PF04577">
    <property type="entry name" value="Glyco_transf_61"/>
    <property type="match status" value="1"/>
</dbReference>
<organism evidence="5 6">
    <name type="scientific">Trichomonas vaginalis (strain ATCC PRA-98 / G3)</name>
    <dbReference type="NCBI Taxonomy" id="412133"/>
    <lineage>
        <taxon>Eukaryota</taxon>
        <taxon>Metamonada</taxon>
        <taxon>Parabasalia</taxon>
        <taxon>Trichomonadida</taxon>
        <taxon>Trichomonadidae</taxon>
        <taxon>Trichomonas</taxon>
    </lineage>
</organism>
<dbReference type="EMBL" id="DS113667">
    <property type="protein sequence ID" value="EAX98640.1"/>
    <property type="molecule type" value="Genomic_DNA"/>
</dbReference>
<sequence length="376" mass="43564">MTLEQIKLEIKNLTTIFSVPPWNLIKDYSYNLSLTPLRKNDIYFFEKYSDQLADFQPSYMKTIYDTTNNLICHVYHLYDMYVTYSGCFSDGVHLIQPDNEGPYEIRMTKDGPVIDYYENVIAVGHSQIMNYGHHINDFLSPLMIIPEEIQNKSVIVGYGLKNLVLETLNALGFENKIKFLEEGQWIFAKNLYACARPRPHLSHFGVPQLELSRKLRKFYKVDKIEPTNYYLSNRNTKIRSIYNFNELFEAAKTRFPEIKWKTAPDLILTVRETALIWSKAKFMFTVTGSNSMKAIFMSSDSVFVDVIGNLLDPPIIKCFLSVGVKVVIFSIKNMKHFEISENIVDIPLAMKAFETAIYYINNKKWPPTSDGISFVC</sequence>
<evidence type="ECO:0000259" key="4">
    <source>
        <dbReference type="Pfam" id="PF04577"/>
    </source>
</evidence>
<keyword evidence="3" id="KW-0325">Glycoprotein</keyword>
<feature type="domain" description="Glycosyltransferase 61 catalytic" evidence="4">
    <location>
        <begin position="131"/>
        <end position="303"/>
    </location>
</feature>
<dbReference type="PANTHER" id="PTHR48437">
    <property type="entry name" value="INITIATOR BINDING DOMAIN-CONTAINING PROTEIN"/>
    <property type="match status" value="1"/>
</dbReference>